<dbReference type="PANTHER" id="PTHR30349">
    <property type="entry name" value="PHAGE INTEGRASE-RELATED"/>
    <property type="match status" value="1"/>
</dbReference>
<keyword evidence="4" id="KW-0233">DNA recombination</keyword>
<dbReference type="GO" id="GO:0003677">
    <property type="term" value="F:DNA binding"/>
    <property type="evidence" value="ECO:0007669"/>
    <property type="project" value="UniProtKB-UniRule"/>
</dbReference>
<evidence type="ECO:0000256" key="4">
    <source>
        <dbReference type="ARBA" id="ARBA00023172"/>
    </source>
</evidence>
<dbReference type="Pfam" id="PF00589">
    <property type="entry name" value="Phage_integrase"/>
    <property type="match status" value="1"/>
</dbReference>
<evidence type="ECO:0000259" key="6">
    <source>
        <dbReference type="PROSITE" id="PS51898"/>
    </source>
</evidence>
<protein>
    <submittedName>
        <fullName evidence="8">Site-specific integrase</fullName>
    </submittedName>
</protein>
<accession>A0A9E6ZTH2</accession>
<organism evidence="8 9">
    <name type="scientific">Abyssalbus ytuae</name>
    <dbReference type="NCBI Taxonomy" id="2926907"/>
    <lineage>
        <taxon>Bacteria</taxon>
        <taxon>Pseudomonadati</taxon>
        <taxon>Bacteroidota</taxon>
        <taxon>Flavobacteriia</taxon>
        <taxon>Flavobacteriales</taxon>
        <taxon>Flavobacteriaceae</taxon>
        <taxon>Abyssalbus</taxon>
    </lineage>
</organism>
<dbReference type="RefSeq" id="WP_255845079.1">
    <property type="nucleotide sequence ID" value="NZ_CP094358.1"/>
</dbReference>
<evidence type="ECO:0000313" key="9">
    <source>
        <dbReference type="Proteomes" id="UP000831290"/>
    </source>
</evidence>
<feature type="domain" description="Core-binding (CB)" evidence="7">
    <location>
        <begin position="50"/>
        <end position="138"/>
    </location>
</feature>
<proteinExistence type="inferred from homology"/>
<keyword evidence="2" id="KW-0229">DNA integration</keyword>
<comment type="similarity">
    <text evidence="1">Belongs to the 'phage' integrase family.</text>
</comment>
<name>A0A9E6ZTH2_9FLAO</name>
<keyword evidence="3 5" id="KW-0238">DNA-binding</keyword>
<dbReference type="Proteomes" id="UP000831290">
    <property type="component" value="Chromosome"/>
</dbReference>
<dbReference type="InterPro" id="IPR013762">
    <property type="entry name" value="Integrase-like_cat_sf"/>
</dbReference>
<feature type="domain" description="Tyr recombinase" evidence="6">
    <location>
        <begin position="159"/>
        <end position="352"/>
    </location>
</feature>
<dbReference type="PANTHER" id="PTHR30349:SF64">
    <property type="entry name" value="PROPHAGE INTEGRASE INTD-RELATED"/>
    <property type="match status" value="1"/>
</dbReference>
<dbReference type="InterPro" id="IPR010998">
    <property type="entry name" value="Integrase_recombinase_N"/>
</dbReference>
<dbReference type="PROSITE" id="PS51900">
    <property type="entry name" value="CB"/>
    <property type="match status" value="1"/>
</dbReference>
<dbReference type="AlphaFoldDB" id="A0A9E6ZTH2"/>
<evidence type="ECO:0000256" key="3">
    <source>
        <dbReference type="ARBA" id="ARBA00023125"/>
    </source>
</evidence>
<evidence type="ECO:0000256" key="1">
    <source>
        <dbReference type="ARBA" id="ARBA00008857"/>
    </source>
</evidence>
<evidence type="ECO:0000259" key="7">
    <source>
        <dbReference type="PROSITE" id="PS51900"/>
    </source>
</evidence>
<evidence type="ECO:0000313" key="8">
    <source>
        <dbReference type="EMBL" id="UOB18573.1"/>
    </source>
</evidence>
<dbReference type="GO" id="GO:0006310">
    <property type="term" value="P:DNA recombination"/>
    <property type="evidence" value="ECO:0007669"/>
    <property type="project" value="UniProtKB-KW"/>
</dbReference>
<dbReference type="InterPro" id="IPR050090">
    <property type="entry name" value="Tyrosine_recombinase_XerCD"/>
</dbReference>
<dbReference type="Gene3D" id="1.10.443.10">
    <property type="entry name" value="Intergrase catalytic core"/>
    <property type="match status" value="1"/>
</dbReference>
<dbReference type="PROSITE" id="PS51898">
    <property type="entry name" value="TYR_RECOMBINASE"/>
    <property type="match status" value="1"/>
</dbReference>
<gene>
    <name evidence="8" type="ORF">MQE35_04615</name>
</gene>
<dbReference type="InterPro" id="IPR011010">
    <property type="entry name" value="DNA_brk_join_enz"/>
</dbReference>
<evidence type="ECO:0000256" key="5">
    <source>
        <dbReference type="PROSITE-ProRule" id="PRU01248"/>
    </source>
</evidence>
<keyword evidence="9" id="KW-1185">Reference proteome</keyword>
<reference evidence="8" key="1">
    <citation type="submission" date="2022-03" db="EMBL/GenBank/DDBJ databases">
        <title>Description of Abyssus ytuae gen. nov., sp. nov., a novel member of the family Flavobacteriaceae isolated from the sediment of Mariana Trench.</title>
        <authorList>
            <person name="Zhang J."/>
            <person name="Xu X."/>
        </authorList>
    </citation>
    <scope>NUCLEOTIDE SEQUENCE</scope>
    <source>
        <strain evidence="8">MT3330</strain>
    </source>
</reference>
<dbReference type="EMBL" id="CP094358">
    <property type="protein sequence ID" value="UOB18573.1"/>
    <property type="molecule type" value="Genomic_DNA"/>
</dbReference>
<dbReference type="InterPro" id="IPR044068">
    <property type="entry name" value="CB"/>
</dbReference>
<dbReference type="KEGG" id="fbm:MQE35_04615"/>
<evidence type="ECO:0000256" key="2">
    <source>
        <dbReference type="ARBA" id="ARBA00022908"/>
    </source>
</evidence>
<dbReference type="SUPFAM" id="SSF56349">
    <property type="entry name" value="DNA breaking-rejoining enzymes"/>
    <property type="match status" value="1"/>
</dbReference>
<dbReference type="InterPro" id="IPR002104">
    <property type="entry name" value="Integrase_catalytic"/>
</dbReference>
<dbReference type="Gene3D" id="1.10.150.130">
    <property type="match status" value="1"/>
</dbReference>
<sequence>MIYKKGMNRIKDLKERKKYATELCEALYQLLQEGFNPFLEDGLPITEQNPEHFTLKDALLYAFENKKHEYKERTAYDFKNRIDNFLLWARDNGLTDLSVREFKKIHAARFLNKLAVTSSGKTVNNYRAALSAMMAKLAGEDIIDRNFITDIPKRKENPNKNRPFTAEEIKKVKGYLMEHDPYLFTFMRFIAFAFMRNTEVIRMRVGDVYLKEGVIRVETKTEKQAVIPIIEPLRPVIEQMRLETFPPDHFIFTPQMQPGPWDIKERDKVTFFGKRFTPVKKTLGLHKDHTIYSLRHTFAVDIYNNLLKNGHNEREAILKMLPITRHTNETGLKNYLRKVAAFIPKDYSNLYTIDF</sequence>
<dbReference type="GO" id="GO:0015074">
    <property type="term" value="P:DNA integration"/>
    <property type="evidence" value="ECO:0007669"/>
    <property type="project" value="UniProtKB-KW"/>
</dbReference>